<dbReference type="PANTHER" id="PTHR45453">
    <property type="entry name" value="PHOSPHATE REGULON SENSOR PROTEIN PHOR"/>
    <property type="match status" value="1"/>
</dbReference>
<keyword evidence="7" id="KW-0472">Membrane</keyword>
<dbReference type="OrthoDB" id="9809766at2"/>
<comment type="catalytic activity">
    <reaction evidence="1">
        <text>ATP + protein L-histidine = ADP + protein N-phospho-L-histidine.</text>
        <dbReference type="EC" id="2.7.13.3"/>
    </reaction>
</comment>
<dbReference type="InterPro" id="IPR036097">
    <property type="entry name" value="HisK_dim/P_sf"/>
</dbReference>
<keyword evidence="10" id="KW-1185">Reference proteome</keyword>
<dbReference type="InterPro" id="IPR003594">
    <property type="entry name" value="HATPase_dom"/>
</dbReference>
<dbReference type="GO" id="GO:0016036">
    <property type="term" value="P:cellular response to phosphate starvation"/>
    <property type="evidence" value="ECO:0007669"/>
    <property type="project" value="TreeGrafter"/>
</dbReference>
<evidence type="ECO:0000313" key="10">
    <source>
        <dbReference type="Proteomes" id="UP000324760"/>
    </source>
</evidence>
<reference evidence="9 10" key="1">
    <citation type="journal article" date="2019" name="Biochem. Eng. J.">
        <title>Metabolic engineering of the marine bacteria Neptunomonas concharum for the production of acetoin and meso-2,3-butanediol from acetate.</title>
        <authorList>
            <person name="Li W."/>
            <person name="Pu N."/>
            <person name="Liu C.-X."/>
            <person name="Yuan Q.-P."/>
            <person name="Li Z.-J."/>
        </authorList>
    </citation>
    <scope>NUCLEOTIDE SEQUENCE [LARGE SCALE GENOMIC DNA]</scope>
    <source>
        <strain evidence="9 10">JCM17730</strain>
    </source>
</reference>
<dbReference type="GO" id="GO:0005886">
    <property type="term" value="C:plasma membrane"/>
    <property type="evidence" value="ECO:0007669"/>
    <property type="project" value="TreeGrafter"/>
</dbReference>
<evidence type="ECO:0000256" key="5">
    <source>
        <dbReference type="ARBA" id="ARBA00022777"/>
    </source>
</evidence>
<feature type="transmembrane region" description="Helical" evidence="7">
    <location>
        <begin position="154"/>
        <end position="177"/>
    </location>
</feature>
<feature type="domain" description="Histidine kinase" evidence="8">
    <location>
        <begin position="255"/>
        <end position="474"/>
    </location>
</feature>
<dbReference type="InterPro" id="IPR036890">
    <property type="entry name" value="HATPase_C_sf"/>
</dbReference>
<dbReference type="Gene3D" id="6.10.340.10">
    <property type="match status" value="1"/>
</dbReference>
<keyword evidence="5 9" id="KW-0418">Kinase</keyword>
<keyword evidence="4" id="KW-0808">Transferase</keyword>
<evidence type="ECO:0000256" key="1">
    <source>
        <dbReference type="ARBA" id="ARBA00000085"/>
    </source>
</evidence>
<evidence type="ECO:0000256" key="2">
    <source>
        <dbReference type="ARBA" id="ARBA00012438"/>
    </source>
</evidence>
<dbReference type="SMART" id="SM00387">
    <property type="entry name" value="HATPase_c"/>
    <property type="match status" value="1"/>
</dbReference>
<dbReference type="InterPro" id="IPR004358">
    <property type="entry name" value="Sig_transdc_His_kin-like_C"/>
</dbReference>
<dbReference type="AlphaFoldDB" id="A0A5P1RFI7"/>
<proteinExistence type="predicted"/>
<evidence type="ECO:0000256" key="6">
    <source>
        <dbReference type="ARBA" id="ARBA00023012"/>
    </source>
</evidence>
<keyword evidence="3" id="KW-0597">Phosphoprotein</keyword>
<keyword evidence="7" id="KW-1133">Transmembrane helix</keyword>
<dbReference type="Proteomes" id="UP000324760">
    <property type="component" value="Chromosome"/>
</dbReference>
<dbReference type="PANTHER" id="PTHR45453:SF1">
    <property type="entry name" value="PHOSPHATE REGULON SENSOR PROTEIN PHOR"/>
    <property type="match status" value="1"/>
</dbReference>
<evidence type="ECO:0000313" key="9">
    <source>
        <dbReference type="EMBL" id="QEQ98377.1"/>
    </source>
</evidence>
<dbReference type="InterPro" id="IPR005467">
    <property type="entry name" value="His_kinase_dom"/>
</dbReference>
<keyword evidence="7" id="KW-0812">Transmembrane</keyword>
<dbReference type="CDD" id="cd00082">
    <property type="entry name" value="HisKA"/>
    <property type="match status" value="1"/>
</dbReference>
<organism evidence="9 10">
    <name type="scientific">Neptunomonas concharum</name>
    <dbReference type="NCBI Taxonomy" id="1031538"/>
    <lineage>
        <taxon>Bacteria</taxon>
        <taxon>Pseudomonadati</taxon>
        <taxon>Pseudomonadota</taxon>
        <taxon>Gammaproteobacteria</taxon>
        <taxon>Oceanospirillales</taxon>
        <taxon>Oceanospirillaceae</taxon>
        <taxon>Neptunomonas</taxon>
    </lineage>
</organism>
<dbReference type="SUPFAM" id="SSF55874">
    <property type="entry name" value="ATPase domain of HSP90 chaperone/DNA topoisomerase II/histidine kinase"/>
    <property type="match status" value="1"/>
</dbReference>
<dbReference type="EMBL" id="CP043869">
    <property type="protein sequence ID" value="QEQ98377.1"/>
    <property type="molecule type" value="Genomic_DNA"/>
</dbReference>
<evidence type="ECO:0000256" key="7">
    <source>
        <dbReference type="SAM" id="Phobius"/>
    </source>
</evidence>
<dbReference type="SUPFAM" id="SSF47384">
    <property type="entry name" value="Homodimeric domain of signal transducing histidine kinase"/>
    <property type="match status" value="1"/>
</dbReference>
<dbReference type="SMART" id="SM00388">
    <property type="entry name" value="HisKA"/>
    <property type="match status" value="1"/>
</dbReference>
<dbReference type="CDD" id="cd00075">
    <property type="entry name" value="HATPase"/>
    <property type="match status" value="1"/>
</dbReference>
<dbReference type="EC" id="2.7.13.3" evidence="2"/>
<dbReference type="GO" id="GO:0000155">
    <property type="term" value="F:phosphorelay sensor kinase activity"/>
    <property type="evidence" value="ECO:0007669"/>
    <property type="project" value="InterPro"/>
</dbReference>
<dbReference type="FunFam" id="3.30.565.10:FF:000006">
    <property type="entry name" value="Sensor histidine kinase WalK"/>
    <property type="match status" value="1"/>
</dbReference>
<dbReference type="Gene3D" id="3.30.565.10">
    <property type="entry name" value="Histidine kinase-like ATPase, C-terminal domain"/>
    <property type="match status" value="1"/>
</dbReference>
<dbReference type="Gene3D" id="1.10.287.130">
    <property type="match status" value="1"/>
</dbReference>
<dbReference type="Pfam" id="PF00512">
    <property type="entry name" value="HisKA"/>
    <property type="match status" value="1"/>
</dbReference>
<dbReference type="PRINTS" id="PR00344">
    <property type="entry name" value="BCTRLSENSOR"/>
</dbReference>
<evidence type="ECO:0000256" key="3">
    <source>
        <dbReference type="ARBA" id="ARBA00022553"/>
    </source>
</evidence>
<dbReference type="InterPro" id="IPR050351">
    <property type="entry name" value="BphY/WalK/GraS-like"/>
</dbReference>
<dbReference type="KEGG" id="ncu:F0U83_08200"/>
<gene>
    <name evidence="9" type="ORF">F0U83_08200</name>
</gene>
<protein>
    <recommendedName>
        <fullName evidence="2">histidine kinase</fullName>
        <ecNumber evidence="2">2.7.13.3</ecNumber>
    </recommendedName>
</protein>
<dbReference type="Pfam" id="PF02518">
    <property type="entry name" value="HATPase_c"/>
    <property type="match status" value="1"/>
</dbReference>
<accession>A0A5P1RFI7</accession>
<dbReference type="PROSITE" id="PS50109">
    <property type="entry name" value="HIS_KIN"/>
    <property type="match status" value="1"/>
</dbReference>
<name>A0A5P1RFI7_9GAMM</name>
<keyword evidence="6" id="KW-0902">Two-component regulatory system</keyword>
<dbReference type="GO" id="GO:0004721">
    <property type="term" value="F:phosphoprotein phosphatase activity"/>
    <property type="evidence" value="ECO:0007669"/>
    <property type="project" value="TreeGrafter"/>
</dbReference>
<evidence type="ECO:0000256" key="4">
    <source>
        <dbReference type="ARBA" id="ARBA00022679"/>
    </source>
</evidence>
<sequence length="474" mass="53131">MLFVYSSRAYQQEITQLMHKELATHVVEEYRFYQGDKPDIESTKETFHNLMYLGANFEFYLLDTSGKILAYSTDPAKIKREKVSLAPIQTYLNTSILDQPIHGQDPRSLTGEKIFSVATIKQNDQVQGYLYVILGSEIYDEIADMVLSSQILQWGLGLLTAGFAFALLSALWITGLITKPLHLLTSQVKTVQQTGLSKQSVQNIQVIERLEQWQEGTQDEVNILGSAFRELLEQLNEQYQNVVTVDELRKELLSHVSHDLRTPLASLLGYLETWELNEGKVSAIESRQYIHIAKKNAHKISLLIEQLFELAYLDSGNVQVNKEHFSIAELIQDVLQKFQIEAQQKQIHLDISPKDSSICVCGDIEKLERVFTNLIENAIRHTPEGGSITVKLINSSGLVSVEVTDTGIGIPEADIPHVFDPHYKAQNSVRENTAHGGLGLAITKKILDLHQSEIAVKSAIGQGTTFEFSLAAKA</sequence>
<dbReference type="InterPro" id="IPR003661">
    <property type="entry name" value="HisK_dim/P_dom"/>
</dbReference>
<evidence type="ECO:0000259" key="8">
    <source>
        <dbReference type="PROSITE" id="PS50109"/>
    </source>
</evidence>